<dbReference type="Pfam" id="PF07530">
    <property type="entry name" value="PRE_C2HC"/>
    <property type="match status" value="1"/>
</dbReference>
<dbReference type="AlphaFoldDB" id="A0A8T0F406"/>
<feature type="compositionally biased region" description="Pro residues" evidence="1">
    <location>
        <begin position="401"/>
        <end position="410"/>
    </location>
</feature>
<keyword evidence="4" id="KW-1185">Reference proteome</keyword>
<proteinExistence type="predicted"/>
<reference evidence="3" key="2">
    <citation type="submission" date="2020-06" db="EMBL/GenBank/DDBJ databases">
        <authorList>
            <person name="Sheffer M."/>
        </authorList>
    </citation>
    <scope>NUCLEOTIDE SEQUENCE</scope>
</reference>
<accession>A0A8T0F406</accession>
<feature type="domain" description="Pre-C2HC" evidence="2">
    <location>
        <begin position="236"/>
        <end position="299"/>
    </location>
</feature>
<evidence type="ECO:0000313" key="4">
    <source>
        <dbReference type="Proteomes" id="UP000807504"/>
    </source>
</evidence>
<reference evidence="3" key="1">
    <citation type="journal article" date="2020" name="bioRxiv">
        <title>Chromosome-level reference genome of the European wasp spider Argiope bruennichi: a resource for studies on range expansion and evolutionary adaptation.</title>
        <authorList>
            <person name="Sheffer M.M."/>
            <person name="Hoppe A."/>
            <person name="Krehenwinkel H."/>
            <person name="Uhl G."/>
            <person name="Kuss A.W."/>
            <person name="Jensen L."/>
            <person name="Jensen C."/>
            <person name="Gillespie R.G."/>
            <person name="Hoff K.J."/>
            <person name="Prost S."/>
        </authorList>
    </citation>
    <scope>NUCLEOTIDE SEQUENCE</scope>
</reference>
<comment type="caution">
    <text evidence="3">The sequence shown here is derived from an EMBL/GenBank/DDBJ whole genome shotgun (WGS) entry which is preliminary data.</text>
</comment>
<protein>
    <submittedName>
        <fullName evidence="3">Nucleic-acid-binding protein transposon like protein</fullName>
    </submittedName>
</protein>
<dbReference type="Proteomes" id="UP000807504">
    <property type="component" value="Unassembled WGS sequence"/>
</dbReference>
<gene>
    <name evidence="3" type="ORF">HNY73_011621</name>
</gene>
<sequence>MDLITTGEDVEAGKLHSISNTIVHTNPHPPSQVLTTNNTDSEARPGQEIMEIEIHQDPEAIKINSNSKRTTKTNAQKNRNPAIFDGEDQIIDITEDNDEGFQTQKTRNNHKRRLSDEARTVKKPLIEKNNLLETKNKFSLLEEVQDKTVDPHIPPVVFKRTNNYKTIIKRLNETHNIKCKAKPSGEFFHLYCDTADDHRKVTKYFDEEKIEYYVISSRAEKPTKIVIKGLPIDTPCEDIKEELTKKGYRVDRVNQLKQFKTKQPLPIFQVHLYKSENLQNIYNEDTICYMIVRIEKYIRKTVGQCFKCQSFAHVSQNCKMQERCVICAENHDSRTCPQKNAEIVQKKCANYGGPHTASYRGCPKFPKINTNQNREIQQGKSFASLFKKPNAQPTPTSSKPPTAPAPPKPAELPTQLAENSQDFADIFKLLNHLKSITAAIPNLKEILEKLDKEKNPQNKLFILAEAFSPTQAI</sequence>
<dbReference type="PANTHER" id="PTHR33273:SF2">
    <property type="entry name" value="ENDONUCLEASE_EXONUCLEASE_PHOSPHATASE DOMAIN-CONTAINING PROTEIN"/>
    <property type="match status" value="1"/>
</dbReference>
<evidence type="ECO:0000313" key="3">
    <source>
        <dbReference type="EMBL" id="KAF8784150.1"/>
    </source>
</evidence>
<dbReference type="PANTHER" id="PTHR33273">
    <property type="entry name" value="DOMAIN-CONTAINING PROTEIN, PUTATIVE-RELATED"/>
    <property type="match status" value="1"/>
</dbReference>
<name>A0A8T0F406_ARGBR</name>
<feature type="region of interest" description="Disordered" evidence="1">
    <location>
        <begin position="386"/>
        <end position="413"/>
    </location>
</feature>
<evidence type="ECO:0000256" key="1">
    <source>
        <dbReference type="SAM" id="MobiDB-lite"/>
    </source>
</evidence>
<evidence type="ECO:0000259" key="2">
    <source>
        <dbReference type="Pfam" id="PF07530"/>
    </source>
</evidence>
<organism evidence="3 4">
    <name type="scientific">Argiope bruennichi</name>
    <name type="common">Wasp spider</name>
    <name type="synonym">Aranea bruennichi</name>
    <dbReference type="NCBI Taxonomy" id="94029"/>
    <lineage>
        <taxon>Eukaryota</taxon>
        <taxon>Metazoa</taxon>
        <taxon>Ecdysozoa</taxon>
        <taxon>Arthropoda</taxon>
        <taxon>Chelicerata</taxon>
        <taxon>Arachnida</taxon>
        <taxon>Araneae</taxon>
        <taxon>Araneomorphae</taxon>
        <taxon>Entelegynae</taxon>
        <taxon>Araneoidea</taxon>
        <taxon>Araneidae</taxon>
        <taxon>Argiope</taxon>
    </lineage>
</organism>
<dbReference type="InterPro" id="IPR006579">
    <property type="entry name" value="Pre_C2HC_dom"/>
</dbReference>
<dbReference type="EMBL" id="JABXBU010000503">
    <property type="protein sequence ID" value="KAF8784150.1"/>
    <property type="molecule type" value="Genomic_DNA"/>
</dbReference>